<proteinExistence type="predicted"/>
<dbReference type="AlphaFoldDB" id="A0AAV9UL96"/>
<evidence type="ECO:0000313" key="2">
    <source>
        <dbReference type="EMBL" id="KAK6341655.1"/>
    </source>
</evidence>
<name>A0AAV9UL96_9PEZI</name>
<dbReference type="EMBL" id="JAVHNQ010000007">
    <property type="protein sequence ID" value="KAK6341655.1"/>
    <property type="molecule type" value="Genomic_DNA"/>
</dbReference>
<dbReference type="Proteomes" id="UP001375240">
    <property type="component" value="Unassembled WGS sequence"/>
</dbReference>
<comment type="caution">
    <text evidence="2">The sequence shown here is derived from an EMBL/GenBank/DDBJ whole genome shotgun (WGS) entry which is preliminary data.</text>
</comment>
<keyword evidence="1" id="KW-0732">Signal</keyword>
<evidence type="ECO:0000256" key="1">
    <source>
        <dbReference type="SAM" id="SignalP"/>
    </source>
</evidence>
<feature type="chain" id="PRO_5043900406" evidence="1">
    <location>
        <begin position="26"/>
        <end position="338"/>
    </location>
</feature>
<keyword evidence="3" id="KW-1185">Reference proteome</keyword>
<protein>
    <submittedName>
        <fullName evidence="2">Uncharacterized protein</fullName>
    </submittedName>
</protein>
<feature type="signal peptide" evidence="1">
    <location>
        <begin position="1"/>
        <end position="25"/>
    </location>
</feature>
<gene>
    <name evidence="2" type="ORF">TWF696_008724</name>
</gene>
<evidence type="ECO:0000313" key="3">
    <source>
        <dbReference type="Proteomes" id="UP001375240"/>
    </source>
</evidence>
<reference evidence="2 3" key="1">
    <citation type="submission" date="2019-10" db="EMBL/GenBank/DDBJ databases">
        <authorList>
            <person name="Palmer J.M."/>
        </authorList>
    </citation>
    <scope>NUCLEOTIDE SEQUENCE [LARGE SCALE GENOMIC DNA]</scope>
    <source>
        <strain evidence="2 3">TWF696</strain>
    </source>
</reference>
<accession>A0AAV9UL96</accession>
<sequence length="338" mass="38513">MVRLVGMPPLCLVSLFAISVSSVSAVIISVVISQEVEVWREGLDEALRRKDTEPFEFRLCRPPNDKPWLGVFAIDPEVTSCEAVERSSPSWDFRQIEYEPRSAFIPVPGSVSLLQGPTGIPVTNTNEPEDFFTYGEPNVRQTFYPSKWLVERFGNTGTFERLSKENPVRAGDSLRYWDENLIGYGQLYLRQVKGNPQRLTRARPPVDQDNEEDFSDAVARIRREFPYAELRIASLGDTEIVGPGVPTRTQKIINKIGNSGKSFFSFLKGGRGKSQLEMNRVRSPSDELDDEDFRIIWNPEDVVQNQRVVTNNVPAQLDRWVMDNFEEYKEVKFGSEPV</sequence>
<organism evidence="2 3">
    <name type="scientific">Orbilia brochopaga</name>
    <dbReference type="NCBI Taxonomy" id="3140254"/>
    <lineage>
        <taxon>Eukaryota</taxon>
        <taxon>Fungi</taxon>
        <taxon>Dikarya</taxon>
        <taxon>Ascomycota</taxon>
        <taxon>Pezizomycotina</taxon>
        <taxon>Orbiliomycetes</taxon>
        <taxon>Orbiliales</taxon>
        <taxon>Orbiliaceae</taxon>
        <taxon>Orbilia</taxon>
    </lineage>
</organism>